<comment type="similarity">
    <text evidence="1">Belongs to the flagella basal body rod proteins family.</text>
</comment>
<dbReference type="InterPro" id="IPR012834">
    <property type="entry name" value="FlgG_G_neg"/>
</dbReference>
<keyword evidence="8" id="KW-0966">Cell projection</keyword>
<reference evidence="8" key="1">
    <citation type="submission" date="2019-03" db="EMBL/GenBank/DDBJ databases">
        <authorList>
            <person name="Hao L."/>
        </authorList>
    </citation>
    <scope>NUCLEOTIDE SEQUENCE</scope>
</reference>
<dbReference type="PANTHER" id="PTHR30435">
    <property type="entry name" value="FLAGELLAR PROTEIN"/>
    <property type="match status" value="1"/>
</dbReference>
<evidence type="ECO:0000256" key="1">
    <source>
        <dbReference type="ARBA" id="ARBA00009677"/>
    </source>
</evidence>
<evidence type="ECO:0000313" key="8">
    <source>
        <dbReference type="EMBL" id="VFU17325.1"/>
    </source>
</evidence>
<protein>
    <recommendedName>
        <fullName evidence="2">Flagellar basal-body rod protein FlgG</fullName>
    </recommendedName>
    <alternativeName>
        <fullName evidence="4">Distal rod protein</fullName>
    </alternativeName>
</protein>
<dbReference type="EMBL" id="CAADRM010000132">
    <property type="protein sequence ID" value="VFU17325.1"/>
    <property type="molecule type" value="Genomic_DNA"/>
</dbReference>
<evidence type="ECO:0000256" key="4">
    <source>
        <dbReference type="ARBA" id="ARBA00032912"/>
    </source>
</evidence>
<evidence type="ECO:0000259" key="5">
    <source>
        <dbReference type="Pfam" id="PF00460"/>
    </source>
</evidence>
<organism evidence="8">
    <name type="scientific">anaerobic digester metagenome</name>
    <dbReference type="NCBI Taxonomy" id="1263854"/>
    <lineage>
        <taxon>unclassified sequences</taxon>
        <taxon>metagenomes</taxon>
        <taxon>ecological metagenomes</taxon>
    </lineage>
</organism>
<dbReference type="GO" id="GO:0071978">
    <property type="term" value="P:bacterial-type flagellum-dependent swarming motility"/>
    <property type="evidence" value="ECO:0007669"/>
    <property type="project" value="TreeGrafter"/>
</dbReference>
<dbReference type="InterPro" id="IPR020013">
    <property type="entry name" value="Flagellar_FlgE/F/G"/>
</dbReference>
<dbReference type="AlphaFoldDB" id="A0A485M4Y4"/>
<dbReference type="SUPFAM" id="SSF117143">
    <property type="entry name" value="Flagellar hook protein flgE"/>
    <property type="match status" value="1"/>
</dbReference>
<dbReference type="InterPro" id="IPR010930">
    <property type="entry name" value="Flg_bb/hook_C_dom"/>
</dbReference>
<dbReference type="PANTHER" id="PTHR30435:SF19">
    <property type="entry name" value="FLAGELLAR BASAL-BODY ROD PROTEIN FLGG"/>
    <property type="match status" value="1"/>
</dbReference>
<feature type="domain" description="Flagellar basal-body/hook protein C-terminal" evidence="6">
    <location>
        <begin position="213"/>
        <end position="256"/>
    </location>
</feature>
<dbReference type="InterPro" id="IPR001444">
    <property type="entry name" value="Flag_bb_rod_N"/>
</dbReference>
<dbReference type="NCBIfam" id="TIGR03506">
    <property type="entry name" value="FlgEFG_subfam"/>
    <property type="match status" value="2"/>
</dbReference>
<dbReference type="GO" id="GO:0009426">
    <property type="term" value="C:bacterial-type flagellum basal body, distal rod"/>
    <property type="evidence" value="ECO:0007669"/>
    <property type="project" value="InterPro"/>
</dbReference>
<evidence type="ECO:0000259" key="6">
    <source>
        <dbReference type="Pfam" id="PF06429"/>
    </source>
</evidence>
<sequence>MIRAMWSAATGMNAQQMMIDVMANNLANVNTTGFKKSRANFEDLFYATYQEAGAPTAAGGTVPVGIQVGMGTRPVSVQKLFSQGDYLETKNELDVAIEGDGFFRLLSGDQEVYSRDGSFKRDNEGFIVNSRGNRLQPDFAIPGDTASITIAKDGEITCLSSEGEIIATGQIPIYVFTNPAGLKAVGMNEYIATEASGDPIEGVPGTENFGTLAQHYLEMSNVDAIEEMINMIVGQRAYEINSKTIKTADTMLGVVTSIAR</sequence>
<keyword evidence="8" id="KW-0969">Cilium</keyword>
<feature type="domain" description="Flagellar hook protein FlgE/F/G-like D1" evidence="7">
    <location>
        <begin position="96"/>
        <end position="157"/>
    </location>
</feature>
<dbReference type="Pfam" id="PF06429">
    <property type="entry name" value="Flg_bbr_C"/>
    <property type="match status" value="1"/>
</dbReference>
<dbReference type="InterPro" id="IPR019776">
    <property type="entry name" value="Flagellar_basal_body_rod_CS"/>
</dbReference>
<proteinExistence type="inferred from homology"/>
<evidence type="ECO:0000256" key="3">
    <source>
        <dbReference type="ARBA" id="ARBA00025933"/>
    </source>
</evidence>
<dbReference type="Pfam" id="PF22692">
    <property type="entry name" value="LlgE_F_G_D1"/>
    <property type="match status" value="1"/>
</dbReference>
<dbReference type="InterPro" id="IPR053967">
    <property type="entry name" value="LlgE_F_G-like_D1"/>
</dbReference>
<feature type="domain" description="Flagellar basal body rod protein N-terminal" evidence="5">
    <location>
        <begin position="7"/>
        <end position="35"/>
    </location>
</feature>
<evidence type="ECO:0000256" key="2">
    <source>
        <dbReference type="ARBA" id="ARBA00017948"/>
    </source>
</evidence>
<dbReference type="Pfam" id="PF00460">
    <property type="entry name" value="Flg_bb_rod"/>
    <property type="match status" value="1"/>
</dbReference>
<keyword evidence="8" id="KW-0282">Flagellum</keyword>
<dbReference type="PROSITE" id="PS00588">
    <property type="entry name" value="FLAGELLA_BB_ROD"/>
    <property type="match status" value="1"/>
</dbReference>
<dbReference type="InterPro" id="IPR037925">
    <property type="entry name" value="FlgE/F/G-like"/>
</dbReference>
<evidence type="ECO:0000259" key="7">
    <source>
        <dbReference type="Pfam" id="PF22692"/>
    </source>
</evidence>
<gene>
    <name evidence="8" type="primary">flgG</name>
    <name evidence="8" type="ORF">SCFA_660011</name>
</gene>
<dbReference type="NCBIfam" id="TIGR02488">
    <property type="entry name" value="flgG_G_neg"/>
    <property type="match status" value="1"/>
</dbReference>
<name>A0A485M4Y4_9ZZZZ</name>
<comment type="subunit">
    <text evidence="3">The basal body constitutes a major portion of the flagellar organelle and consists of four rings (L,P,S, and M) mounted on a central rod. The rod consists of about 26 subunits of FlgG in the distal portion, and FlgB, FlgC and FlgF are thought to build up the proximal portion of the rod with about 6 subunits each.</text>
</comment>
<accession>A0A485M4Y4</accession>